<evidence type="ECO:0000313" key="3">
    <source>
        <dbReference type="Proteomes" id="UP000321362"/>
    </source>
</evidence>
<dbReference type="InterPro" id="IPR007404">
    <property type="entry name" value="YdjM-like"/>
</dbReference>
<sequence length="347" mass="38100">MDSVTHITLGACIGELVLGKKLGKQALMWGAIAQSLPDIDSAGALFLSPEQALLAHRGITHSLVFALVVGLALAFLVRRIHHKVYVPFVTLALFFCLQLMLHDLLDTCNAYGTGLLEPFSHQRFSVNLLYVADPLFTTGLLVAFVVLVFKNIRYQGRAKWAFVAIALSGLYLCLAVFSKLYISGRVQATLKKDGVQPGYLITPAPFTSMLWYIVAPVNNGYNTAYSSVFDGNANGIAYQFHAKNDSLLNGVQNKNVVNSLVTFSDKYYTITKAGNDININVLRFGQVQGWAVADAQFAFSYPLIAGKNQAMLLQKGRLSGWNGHALKIYVKRILGKSVIENKPNHKI</sequence>
<feature type="transmembrane region" description="Helical" evidence="1">
    <location>
        <begin position="161"/>
        <end position="182"/>
    </location>
</feature>
<name>A0A5B8VVF1_9SPHI</name>
<dbReference type="KEGG" id="mgk:FSB76_02370"/>
<organism evidence="2 3">
    <name type="scientific">Mucilaginibacter ginsenosidivorax</name>
    <dbReference type="NCBI Taxonomy" id="862126"/>
    <lineage>
        <taxon>Bacteria</taxon>
        <taxon>Pseudomonadati</taxon>
        <taxon>Bacteroidota</taxon>
        <taxon>Sphingobacteriia</taxon>
        <taxon>Sphingobacteriales</taxon>
        <taxon>Sphingobacteriaceae</taxon>
        <taxon>Mucilaginibacter</taxon>
    </lineage>
</organism>
<dbReference type="Proteomes" id="UP000321362">
    <property type="component" value="Chromosome"/>
</dbReference>
<reference evidence="2 3" key="1">
    <citation type="journal article" date="2013" name="J. Microbiol.">
        <title>Mucilaginibacter ginsenosidivorax sp. nov., with ginsenoside converting activity isolated from sediment.</title>
        <authorList>
            <person name="Kim J.K."/>
            <person name="Choi T.E."/>
            <person name="Liu Q.M."/>
            <person name="Park H.Y."/>
            <person name="Yi T.H."/>
            <person name="Yoon M.H."/>
            <person name="Kim S.C."/>
            <person name="Im W.T."/>
        </authorList>
    </citation>
    <scope>NUCLEOTIDE SEQUENCE [LARGE SCALE GENOMIC DNA]</scope>
    <source>
        <strain evidence="2 3">KHI28</strain>
    </source>
</reference>
<accession>A0A5B8VVF1</accession>
<evidence type="ECO:0000313" key="2">
    <source>
        <dbReference type="EMBL" id="QEC74842.1"/>
    </source>
</evidence>
<keyword evidence="1" id="KW-1133">Transmembrane helix</keyword>
<feature type="transmembrane region" description="Helical" evidence="1">
    <location>
        <begin position="84"/>
        <end position="101"/>
    </location>
</feature>
<keyword evidence="1" id="KW-0472">Membrane</keyword>
<feature type="transmembrane region" description="Helical" evidence="1">
    <location>
        <begin position="58"/>
        <end position="77"/>
    </location>
</feature>
<dbReference type="Pfam" id="PF04307">
    <property type="entry name" value="YdjM"/>
    <property type="match status" value="1"/>
</dbReference>
<dbReference type="EMBL" id="CP042437">
    <property type="protein sequence ID" value="QEC74842.1"/>
    <property type="molecule type" value="Genomic_DNA"/>
</dbReference>
<keyword evidence="2" id="KW-0378">Hydrolase</keyword>
<dbReference type="AlphaFoldDB" id="A0A5B8VVF1"/>
<evidence type="ECO:0000256" key="1">
    <source>
        <dbReference type="SAM" id="Phobius"/>
    </source>
</evidence>
<protein>
    <submittedName>
        <fullName evidence="2">Metal-dependent hydrolase</fullName>
    </submittedName>
</protein>
<dbReference type="InterPro" id="IPR053170">
    <property type="entry name" value="Transcription_regulator"/>
</dbReference>
<dbReference type="PANTHER" id="PTHR40031:SF1">
    <property type="entry name" value="MEMBRANE-BOUND METAL-DEPENDENT HYDROLASE"/>
    <property type="match status" value="1"/>
</dbReference>
<keyword evidence="1" id="KW-0812">Transmembrane</keyword>
<proteinExistence type="predicted"/>
<keyword evidence="3" id="KW-1185">Reference proteome</keyword>
<dbReference type="RefSeq" id="WP_147052001.1">
    <property type="nucleotide sequence ID" value="NZ_CP042437.1"/>
</dbReference>
<dbReference type="OrthoDB" id="9781927at2"/>
<dbReference type="GO" id="GO:0016787">
    <property type="term" value="F:hydrolase activity"/>
    <property type="evidence" value="ECO:0007669"/>
    <property type="project" value="UniProtKB-KW"/>
</dbReference>
<feature type="transmembrane region" description="Helical" evidence="1">
    <location>
        <begin position="128"/>
        <end position="149"/>
    </location>
</feature>
<gene>
    <name evidence="2" type="ORF">FSB76_02370</name>
</gene>
<dbReference type="PANTHER" id="PTHR40031">
    <property type="entry name" value="HYPOTHETICAL MEMBRANE SPANNING PROTEIN"/>
    <property type="match status" value="1"/>
</dbReference>